<comment type="similarity">
    <text evidence="1 6">Belongs to the cytochrome P450 family.</text>
</comment>
<name>A0AA35LU64_9HYPO</name>
<dbReference type="InterPro" id="IPR036396">
    <property type="entry name" value="Cyt_P450_sf"/>
</dbReference>
<dbReference type="SUPFAM" id="SSF48264">
    <property type="entry name" value="Cytochrome P450"/>
    <property type="match status" value="1"/>
</dbReference>
<dbReference type="Pfam" id="PF00067">
    <property type="entry name" value="p450"/>
    <property type="match status" value="1"/>
</dbReference>
<dbReference type="GO" id="GO:0006629">
    <property type="term" value="P:lipid metabolic process"/>
    <property type="evidence" value="ECO:0007669"/>
    <property type="project" value="UniProtKB-ARBA"/>
</dbReference>
<dbReference type="PRINTS" id="PR00463">
    <property type="entry name" value="EP450I"/>
</dbReference>
<dbReference type="GO" id="GO:0004497">
    <property type="term" value="F:monooxygenase activity"/>
    <property type="evidence" value="ECO:0007669"/>
    <property type="project" value="UniProtKB-KW"/>
</dbReference>
<dbReference type="GO" id="GO:0005506">
    <property type="term" value="F:iron ion binding"/>
    <property type="evidence" value="ECO:0007669"/>
    <property type="project" value="InterPro"/>
</dbReference>
<evidence type="ECO:0000256" key="6">
    <source>
        <dbReference type="RuleBase" id="RU000461"/>
    </source>
</evidence>
<evidence type="ECO:0000256" key="4">
    <source>
        <dbReference type="ARBA" id="ARBA00023004"/>
    </source>
</evidence>
<dbReference type="GO" id="GO:0016705">
    <property type="term" value="F:oxidoreductase activity, acting on paired donors, with incorporation or reduction of molecular oxygen"/>
    <property type="evidence" value="ECO:0007669"/>
    <property type="project" value="InterPro"/>
</dbReference>
<dbReference type="InterPro" id="IPR002401">
    <property type="entry name" value="Cyt_P450_E_grp-I"/>
</dbReference>
<keyword evidence="4 5" id="KW-0408">Iron</keyword>
<sequence length="237" mass="26702">MDALVKKRMDAIASGYKYNLEEGVVDLLDLFMQSTNDPCELGGRVFAFIIAGRDTTTKIRAEAKEVIDNGGYLKYANTSKMHFTHAMWDDTSRLNTVSPAGQMEAAEDDVLPAVPELNMPPRKIKKGDIVSYQNYVLSRMPEVWGDDAGEFKPDRWFDEDGKNMPFSPFKYHSWSAGPRSCLGRPLATYEGISIAAAIIQRFDVIMSDTTKTYEPLAALNMRVKDGVKMRVRKREDI</sequence>
<evidence type="ECO:0000313" key="7">
    <source>
        <dbReference type="EMBL" id="CAI6073614.1"/>
    </source>
</evidence>
<protein>
    <submittedName>
        <fullName evidence="7">Uncharacterized protein</fullName>
    </submittedName>
</protein>
<keyword evidence="6" id="KW-0503">Monooxygenase</keyword>
<evidence type="ECO:0000256" key="2">
    <source>
        <dbReference type="ARBA" id="ARBA00022723"/>
    </source>
</evidence>
<evidence type="ECO:0000313" key="8">
    <source>
        <dbReference type="Proteomes" id="UP001160390"/>
    </source>
</evidence>
<comment type="cofactor">
    <cofactor evidence="5">
        <name>heme</name>
        <dbReference type="ChEBI" id="CHEBI:30413"/>
    </cofactor>
</comment>
<dbReference type="PROSITE" id="PS00086">
    <property type="entry name" value="CYTOCHROME_P450"/>
    <property type="match status" value="1"/>
</dbReference>
<dbReference type="AlphaFoldDB" id="A0AA35LU64"/>
<keyword evidence="3 6" id="KW-0560">Oxidoreductase</keyword>
<proteinExistence type="inferred from homology"/>
<keyword evidence="5 6" id="KW-0349">Heme</keyword>
<dbReference type="InterPro" id="IPR017972">
    <property type="entry name" value="Cyt_P450_CS"/>
</dbReference>
<organism evidence="7 8">
    <name type="scientific">Clonostachys chloroleuca</name>
    <dbReference type="NCBI Taxonomy" id="1926264"/>
    <lineage>
        <taxon>Eukaryota</taxon>
        <taxon>Fungi</taxon>
        <taxon>Dikarya</taxon>
        <taxon>Ascomycota</taxon>
        <taxon>Pezizomycotina</taxon>
        <taxon>Sordariomycetes</taxon>
        <taxon>Hypocreomycetidae</taxon>
        <taxon>Hypocreales</taxon>
        <taxon>Bionectriaceae</taxon>
        <taxon>Clonostachys</taxon>
    </lineage>
</organism>
<dbReference type="GO" id="GO:0020037">
    <property type="term" value="F:heme binding"/>
    <property type="evidence" value="ECO:0007669"/>
    <property type="project" value="InterPro"/>
</dbReference>
<reference evidence="7" key="1">
    <citation type="submission" date="2023-01" db="EMBL/GenBank/DDBJ databases">
        <authorList>
            <person name="Piombo E."/>
        </authorList>
    </citation>
    <scope>NUCLEOTIDE SEQUENCE</scope>
</reference>
<evidence type="ECO:0000256" key="1">
    <source>
        <dbReference type="ARBA" id="ARBA00010617"/>
    </source>
</evidence>
<keyword evidence="2 5" id="KW-0479">Metal-binding</keyword>
<keyword evidence="8" id="KW-1185">Reference proteome</keyword>
<dbReference type="Gene3D" id="1.10.630.10">
    <property type="entry name" value="Cytochrome P450"/>
    <property type="match status" value="1"/>
</dbReference>
<evidence type="ECO:0000256" key="5">
    <source>
        <dbReference type="PIRSR" id="PIRSR602401-1"/>
    </source>
</evidence>
<comment type="caution">
    <text evidence="7">The sequence shown here is derived from an EMBL/GenBank/DDBJ whole genome shotgun (WGS) entry which is preliminary data.</text>
</comment>
<dbReference type="PANTHER" id="PTHR24296">
    <property type="entry name" value="CYTOCHROME P450"/>
    <property type="match status" value="1"/>
</dbReference>
<accession>A0AA35LU64</accession>
<evidence type="ECO:0000256" key="3">
    <source>
        <dbReference type="ARBA" id="ARBA00023002"/>
    </source>
</evidence>
<feature type="binding site" description="axial binding residue" evidence="5">
    <location>
        <position position="181"/>
    </location>
    <ligand>
        <name>heme</name>
        <dbReference type="ChEBI" id="CHEBI:30413"/>
    </ligand>
    <ligandPart>
        <name>Fe</name>
        <dbReference type="ChEBI" id="CHEBI:18248"/>
    </ligandPart>
</feature>
<gene>
    <name evidence="7" type="ORF">CCHLO57077_00018508</name>
</gene>
<dbReference type="Proteomes" id="UP001160390">
    <property type="component" value="Unassembled WGS sequence"/>
</dbReference>
<dbReference type="InterPro" id="IPR001128">
    <property type="entry name" value="Cyt_P450"/>
</dbReference>
<dbReference type="EMBL" id="CABFNP030000646">
    <property type="protein sequence ID" value="CAI6073614.1"/>
    <property type="molecule type" value="Genomic_DNA"/>
</dbReference>